<evidence type="ECO:0000313" key="8">
    <source>
        <dbReference type="EMBL" id="EQD47005.1"/>
    </source>
</evidence>
<evidence type="ECO:0000256" key="7">
    <source>
        <dbReference type="SAM" id="Phobius"/>
    </source>
</evidence>
<evidence type="ECO:0000256" key="4">
    <source>
        <dbReference type="ARBA" id="ARBA00022692"/>
    </source>
</evidence>
<keyword evidence="3" id="KW-1003">Cell membrane</keyword>
<dbReference type="InterPro" id="IPR050367">
    <property type="entry name" value="APC_superfamily"/>
</dbReference>
<evidence type="ECO:0000256" key="6">
    <source>
        <dbReference type="ARBA" id="ARBA00023136"/>
    </source>
</evidence>
<dbReference type="Pfam" id="PF13520">
    <property type="entry name" value="AA_permease_2"/>
    <property type="match status" value="1"/>
</dbReference>
<dbReference type="EMBL" id="AUZZ01006216">
    <property type="protein sequence ID" value="EQD47005.1"/>
    <property type="molecule type" value="Genomic_DNA"/>
</dbReference>
<keyword evidence="2" id="KW-0813">Transport</keyword>
<dbReference type="Gene3D" id="1.20.1740.10">
    <property type="entry name" value="Amino acid/polyamine transporter I"/>
    <property type="match status" value="1"/>
</dbReference>
<comment type="subcellular location">
    <subcellularLocation>
        <location evidence="1">Cell membrane</location>
        <topology evidence="1">Multi-pass membrane protein</topology>
    </subcellularLocation>
</comment>
<dbReference type="PANTHER" id="PTHR42770:SF15">
    <property type="entry name" value="GLUTAMATE_GAMMA-AMINOBUTYRATE ANTIPORTER-RELATED"/>
    <property type="match status" value="1"/>
</dbReference>
<evidence type="ECO:0000256" key="2">
    <source>
        <dbReference type="ARBA" id="ARBA00022448"/>
    </source>
</evidence>
<keyword evidence="5 7" id="KW-1133">Transmembrane helix</keyword>
<reference evidence="8" key="2">
    <citation type="journal article" date="2014" name="ISME J.">
        <title>Microbial stratification in low pH oxic and suboxic macroscopic growths along an acid mine drainage.</title>
        <authorList>
            <person name="Mendez-Garcia C."/>
            <person name="Mesa V."/>
            <person name="Sprenger R.R."/>
            <person name="Richter M."/>
            <person name="Diez M.S."/>
            <person name="Solano J."/>
            <person name="Bargiela R."/>
            <person name="Golyshina O.V."/>
            <person name="Manteca A."/>
            <person name="Ramos J.L."/>
            <person name="Gallego J.R."/>
            <person name="Llorente I."/>
            <person name="Martins Dos Santos V.A."/>
            <person name="Jensen O.N."/>
            <person name="Pelaez A.I."/>
            <person name="Sanchez J."/>
            <person name="Ferrer M."/>
        </authorList>
    </citation>
    <scope>NUCLEOTIDE SEQUENCE</scope>
</reference>
<accession>T1AY47</accession>
<feature type="non-terminal residue" evidence="8">
    <location>
        <position position="246"/>
    </location>
</feature>
<keyword evidence="4 7" id="KW-0812">Transmembrane</keyword>
<feature type="transmembrane region" description="Helical" evidence="7">
    <location>
        <begin position="202"/>
        <end position="225"/>
    </location>
</feature>
<reference evidence="8" key="1">
    <citation type="submission" date="2013-08" db="EMBL/GenBank/DDBJ databases">
        <authorList>
            <person name="Mendez C."/>
            <person name="Richter M."/>
            <person name="Ferrer M."/>
            <person name="Sanchez J."/>
        </authorList>
    </citation>
    <scope>NUCLEOTIDE SEQUENCE</scope>
</reference>
<evidence type="ECO:0000256" key="5">
    <source>
        <dbReference type="ARBA" id="ARBA00022989"/>
    </source>
</evidence>
<dbReference type="AlphaFoldDB" id="T1AY47"/>
<evidence type="ECO:0000256" key="1">
    <source>
        <dbReference type="ARBA" id="ARBA00004651"/>
    </source>
</evidence>
<feature type="transmembrane region" description="Helical" evidence="7">
    <location>
        <begin position="169"/>
        <end position="190"/>
    </location>
</feature>
<dbReference type="InterPro" id="IPR002293">
    <property type="entry name" value="AA/rel_permease1"/>
</dbReference>
<dbReference type="PANTHER" id="PTHR42770">
    <property type="entry name" value="AMINO ACID TRANSPORTER-RELATED"/>
    <property type="match status" value="1"/>
</dbReference>
<feature type="transmembrane region" description="Helical" evidence="7">
    <location>
        <begin position="43"/>
        <end position="70"/>
    </location>
</feature>
<name>T1AY47_9ZZZZ</name>
<feature type="non-terminal residue" evidence="8">
    <location>
        <position position="1"/>
    </location>
</feature>
<dbReference type="GO" id="GO:0022857">
    <property type="term" value="F:transmembrane transporter activity"/>
    <property type="evidence" value="ECO:0007669"/>
    <property type="project" value="InterPro"/>
</dbReference>
<comment type="caution">
    <text evidence="8">The sequence shown here is derived from an EMBL/GenBank/DDBJ whole genome shotgun (WGS) entry which is preliminary data.</text>
</comment>
<evidence type="ECO:0000256" key="3">
    <source>
        <dbReference type="ARBA" id="ARBA00022475"/>
    </source>
</evidence>
<organism evidence="8">
    <name type="scientific">mine drainage metagenome</name>
    <dbReference type="NCBI Taxonomy" id="410659"/>
    <lineage>
        <taxon>unclassified sequences</taxon>
        <taxon>metagenomes</taxon>
        <taxon>ecological metagenomes</taxon>
    </lineage>
</organism>
<dbReference type="GO" id="GO:0005886">
    <property type="term" value="C:plasma membrane"/>
    <property type="evidence" value="ECO:0007669"/>
    <property type="project" value="UniProtKB-SubCell"/>
</dbReference>
<gene>
    <name evidence="8" type="ORF">B2A_08628</name>
</gene>
<protein>
    <submittedName>
        <fullName evidence="8">Amino acid transporter</fullName>
    </submittedName>
</protein>
<proteinExistence type="predicted"/>
<feature type="transmembrane region" description="Helical" evidence="7">
    <location>
        <begin position="129"/>
        <end position="148"/>
    </location>
</feature>
<keyword evidence="6 7" id="KW-0472">Membrane</keyword>
<sequence length="246" mass="26279">VFVALFGAITILLGGLVVAWTVPVGNLSLIAGIQQTYATIFGANLGWLVTTLGVLVVIGAVAEVLAWVYGPIRGLGVAARNGDLPPFLQKTNREGIPVALMILQGVVVSIFGVIFLILPGDVNSSFWELFALATTVYLVMYFIMYAAAIKLRYSEPDTPRPFRVPGGKLGMWLLAGWGIAAMGFVFVIAMVPPTQIPEGTPLTYEIFLVVGTAVIVAIPFVIYWLRKPSVGRPRPAGQRPVAAADP</sequence>
<feature type="transmembrane region" description="Helical" evidence="7">
    <location>
        <begin position="98"/>
        <end position="117"/>
    </location>
</feature>